<sequence>MSPGSNTESYPAFARIGLRENPGKNLNQVTCTYRDSNPGHLVSQPDALTVTPQLRDAENGRLAVLVLILLRQKQFLLRWNSGRPLHYVIDVYERRTEVHEVPAPERIFLRSITLSSYDDAEYLHGNKLSYVLRYIKITLEIESKSVVQTQRRFRREFNVQRHDEAHSHLNDFVNKQNFRYWSHTNPMALHERPLHCEKNSYFLEVDFPSQRLNIEIGHQALLYEKELKTLTDVIENERNMNASQKGNLISKKK</sequence>
<proteinExistence type="predicted"/>
<name>A0ABQ8TEJ2_PERAM</name>
<dbReference type="Proteomes" id="UP001148838">
    <property type="component" value="Unassembled WGS sequence"/>
</dbReference>
<gene>
    <name evidence="1" type="ORF">ANN_06156</name>
</gene>
<keyword evidence="2" id="KW-1185">Reference proteome</keyword>
<organism evidence="1 2">
    <name type="scientific">Periplaneta americana</name>
    <name type="common">American cockroach</name>
    <name type="synonym">Blatta americana</name>
    <dbReference type="NCBI Taxonomy" id="6978"/>
    <lineage>
        <taxon>Eukaryota</taxon>
        <taxon>Metazoa</taxon>
        <taxon>Ecdysozoa</taxon>
        <taxon>Arthropoda</taxon>
        <taxon>Hexapoda</taxon>
        <taxon>Insecta</taxon>
        <taxon>Pterygota</taxon>
        <taxon>Neoptera</taxon>
        <taxon>Polyneoptera</taxon>
        <taxon>Dictyoptera</taxon>
        <taxon>Blattodea</taxon>
        <taxon>Blattoidea</taxon>
        <taxon>Blattidae</taxon>
        <taxon>Blattinae</taxon>
        <taxon>Periplaneta</taxon>
    </lineage>
</organism>
<evidence type="ECO:0000313" key="1">
    <source>
        <dbReference type="EMBL" id="KAJ4444364.1"/>
    </source>
</evidence>
<dbReference type="EMBL" id="JAJSOF020000011">
    <property type="protein sequence ID" value="KAJ4444364.1"/>
    <property type="molecule type" value="Genomic_DNA"/>
</dbReference>
<evidence type="ECO:0000313" key="2">
    <source>
        <dbReference type="Proteomes" id="UP001148838"/>
    </source>
</evidence>
<comment type="caution">
    <text evidence="1">The sequence shown here is derived from an EMBL/GenBank/DDBJ whole genome shotgun (WGS) entry which is preliminary data.</text>
</comment>
<accession>A0ABQ8TEJ2</accession>
<protein>
    <recommendedName>
        <fullName evidence="3">DUF4817 domain-containing protein</fullName>
    </recommendedName>
</protein>
<evidence type="ECO:0008006" key="3">
    <source>
        <dbReference type="Google" id="ProtNLM"/>
    </source>
</evidence>
<reference evidence="1 2" key="1">
    <citation type="journal article" date="2022" name="Allergy">
        <title>Genome assembly and annotation of Periplaneta americana reveal a comprehensive cockroach allergen profile.</title>
        <authorList>
            <person name="Wang L."/>
            <person name="Xiong Q."/>
            <person name="Saelim N."/>
            <person name="Wang L."/>
            <person name="Nong W."/>
            <person name="Wan A.T."/>
            <person name="Shi M."/>
            <person name="Liu X."/>
            <person name="Cao Q."/>
            <person name="Hui J.H.L."/>
            <person name="Sookrung N."/>
            <person name="Leung T.F."/>
            <person name="Tungtrongchitr A."/>
            <person name="Tsui S.K.W."/>
        </authorList>
    </citation>
    <scope>NUCLEOTIDE SEQUENCE [LARGE SCALE GENOMIC DNA]</scope>
    <source>
        <strain evidence="1">PWHHKU_190912</strain>
    </source>
</reference>